<dbReference type="PANTHER" id="PTHR30629:SF2">
    <property type="entry name" value="PROPHAGE INTEGRASE INTS-RELATED"/>
    <property type="match status" value="1"/>
</dbReference>
<dbReference type="Gene3D" id="1.10.150.130">
    <property type="match status" value="1"/>
</dbReference>
<evidence type="ECO:0000259" key="7">
    <source>
        <dbReference type="PROSITE" id="PS51900"/>
    </source>
</evidence>
<evidence type="ECO:0000256" key="1">
    <source>
        <dbReference type="ARBA" id="ARBA00008857"/>
    </source>
</evidence>
<dbReference type="InterPro" id="IPR050808">
    <property type="entry name" value="Phage_Integrase"/>
</dbReference>
<comment type="caution">
    <text evidence="8">The sequence shown here is derived from an EMBL/GenBank/DDBJ whole genome shotgun (WGS) entry which is preliminary data.</text>
</comment>
<evidence type="ECO:0000256" key="4">
    <source>
        <dbReference type="ARBA" id="ARBA00023172"/>
    </source>
</evidence>
<dbReference type="Pfam" id="PF22022">
    <property type="entry name" value="Phage_int_M"/>
    <property type="match status" value="1"/>
</dbReference>
<dbReference type="PROSITE" id="PS51898">
    <property type="entry name" value="TYR_RECOMBINASE"/>
    <property type="match status" value="1"/>
</dbReference>
<feature type="domain" description="Core-binding (CB)" evidence="7">
    <location>
        <begin position="91"/>
        <end position="172"/>
    </location>
</feature>
<dbReference type="InterPro" id="IPR011010">
    <property type="entry name" value="DNA_brk_join_enz"/>
</dbReference>
<dbReference type="EMBL" id="JAVDSJ010000005">
    <property type="protein sequence ID" value="MDR6585643.1"/>
    <property type="molecule type" value="Genomic_DNA"/>
</dbReference>
<dbReference type="InterPro" id="IPR053876">
    <property type="entry name" value="Phage_int_M"/>
</dbReference>
<dbReference type="InterPro" id="IPR044068">
    <property type="entry name" value="CB"/>
</dbReference>
<evidence type="ECO:0000256" key="3">
    <source>
        <dbReference type="ARBA" id="ARBA00023125"/>
    </source>
</evidence>
<dbReference type="InterPro" id="IPR002104">
    <property type="entry name" value="Integrase_catalytic"/>
</dbReference>
<name>A0ABU1PJY7_9BURK</name>
<accession>A0ABU1PJY7</accession>
<evidence type="ECO:0000259" key="6">
    <source>
        <dbReference type="PROSITE" id="PS51898"/>
    </source>
</evidence>
<dbReference type="PANTHER" id="PTHR30629">
    <property type="entry name" value="PROPHAGE INTEGRASE"/>
    <property type="match status" value="1"/>
</dbReference>
<dbReference type="Pfam" id="PF13356">
    <property type="entry name" value="Arm-DNA-bind_3"/>
    <property type="match status" value="1"/>
</dbReference>
<dbReference type="InterPro" id="IPR025166">
    <property type="entry name" value="Integrase_DNA_bind_dom"/>
</dbReference>
<proteinExistence type="inferred from homology"/>
<keyword evidence="2" id="KW-0229">DNA integration</keyword>
<dbReference type="Pfam" id="PF00589">
    <property type="entry name" value="Phage_integrase"/>
    <property type="match status" value="1"/>
</dbReference>
<keyword evidence="3 5" id="KW-0238">DNA-binding</keyword>
<dbReference type="Gene3D" id="3.30.160.390">
    <property type="entry name" value="Integrase, DNA-binding domain"/>
    <property type="match status" value="1"/>
</dbReference>
<protein>
    <submittedName>
        <fullName evidence="8">Integrase</fullName>
    </submittedName>
</protein>
<evidence type="ECO:0000313" key="8">
    <source>
        <dbReference type="EMBL" id="MDR6585643.1"/>
    </source>
</evidence>
<dbReference type="PROSITE" id="PS51900">
    <property type="entry name" value="CB"/>
    <property type="match status" value="1"/>
</dbReference>
<feature type="domain" description="Tyr recombinase" evidence="6">
    <location>
        <begin position="196"/>
        <end position="380"/>
    </location>
</feature>
<dbReference type="Proteomes" id="UP001260715">
    <property type="component" value="Unassembled WGS sequence"/>
</dbReference>
<gene>
    <name evidence="8" type="ORF">J2W50_003861</name>
</gene>
<dbReference type="Gene3D" id="1.10.443.10">
    <property type="entry name" value="Intergrase catalytic core"/>
    <property type="match status" value="1"/>
</dbReference>
<dbReference type="InterPro" id="IPR038488">
    <property type="entry name" value="Integrase_DNA-bd_sf"/>
</dbReference>
<dbReference type="SUPFAM" id="SSF56349">
    <property type="entry name" value="DNA breaking-rejoining enzymes"/>
    <property type="match status" value="1"/>
</dbReference>
<dbReference type="InterPro" id="IPR010998">
    <property type="entry name" value="Integrase_recombinase_N"/>
</dbReference>
<reference evidence="8 9" key="1">
    <citation type="submission" date="2023-07" db="EMBL/GenBank/DDBJ databases">
        <title>Sorghum-associated microbial communities from plants grown in Nebraska, USA.</title>
        <authorList>
            <person name="Schachtman D."/>
        </authorList>
    </citation>
    <scope>NUCLEOTIDE SEQUENCE [LARGE SCALE GENOMIC DNA]</scope>
    <source>
        <strain evidence="8 9">596</strain>
    </source>
</reference>
<dbReference type="CDD" id="cd00801">
    <property type="entry name" value="INT_P4_C"/>
    <property type="match status" value="1"/>
</dbReference>
<dbReference type="InterPro" id="IPR013762">
    <property type="entry name" value="Integrase-like_cat_sf"/>
</dbReference>
<keyword evidence="4" id="KW-0233">DNA recombination</keyword>
<keyword evidence="9" id="KW-1185">Reference proteome</keyword>
<evidence type="ECO:0000256" key="5">
    <source>
        <dbReference type="PROSITE-ProRule" id="PRU01248"/>
    </source>
</evidence>
<comment type="similarity">
    <text evidence="1">Belongs to the 'phage' integrase family.</text>
</comment>
<evidence type="ECO:0000256" key="2">
    <source>
        <dbReference type="ARBA" id="ARBA00022908"/>
    </source>
</evidence>
<sequence length="397" mass="44290">MKQVKPIKPSGDKYADGGGMYLLVKATGKYWRMDYRHLNKRKTLALGVYPEVSLAKARKRREEARELLADGIDPAQSKRDTKQAQIIAAGNTFEIVARQWLSKTAANRAATTQEKITNWLQSNVFPVIGKQAISTIGPRDVLTAVRKMEARGAIDSAHRVKQICGQVFRFAVAEGTAERDVTTDLRGALAAVPKGHFAAITEPKQVAELLRAIYGYTGHPYTVAALKLSPMVFVRPGELRAAEWSEFDLDTAEWRIPATKMKMGVEHLVPLPTQAVEVLRGLHALSGHGRYVFPSIRTGERCMSENTVNAALRGMGYAKEVMTAHGFRAMARTILDEVLGERPDLIEHQLAHAVRDPNGRAYNRTSHLPERKRMMQRWADYLDSLRKGADVIQLREA</sequence>
<organism evidence="8 9">
    <name type="scientific">Herbaspirillum frisingense</name>
    <dbReference type="NCBI Taxonomy" id="92645"/>
    <lineage>
        <taxon>Bacteria</taxon>
        <taxon>Pseudomonadati</taxon>
        <taxon>Pseudomonadota</taxon>
        <taxon>Betaproteobacteria</taxon>
        <taxon>Burkholderiales</taxon>
        <taxon>Oxalobacteraceae</taxon>
        <taxon>Herbaspirillum</taxon>
    </lineage>
</organism>
<evidence type="ECO:0000313" key="9">
    <source>
        <dbReference type="Proteomes" id="UP001260715"/>
    </source>
</evidence>